<dbReference type="Proteomes" id="UP000009136">
    <property type="component" value="Chromosome 26"/>
</dbReference>
<feature type="compositionally biased region" description="Low complexity" evidence="1">
    <location>
        <begin position="13"/>
        <end position="25"/>
    </location>
</feature>
<dbReference type="PANTHER" id="PTHR37861:SF1">
    <property type="entry name" value="PROLINE-RICH ACIDIC PROTEIN 1"/>
    <property type="match status" value="1"/>
</dbReference>
<sequence length="282" mass="30153">SSPGSPEAPAGHPTPSGPSSSQSSPALLFCGLFQEPQLGHEVGPSVTWGPSGVQSLCLGLGAQIRPAPCSPGQVPALCPHDVPGNPYLDVLSHPEGRRSPWGWKRSWGIGQEALGPSPNHGPQALPRSGTLPAHGQLSCARLLLLTSLVAVLLLEAGSARIPQVRVQTKGKVGAEQDTEVWDARAVESPEKDNQLIWLLMAPKLMTTSKEQKGAKAPAETEDALGHVLGPREGPEPDWDSLFHDGPEEVLEEARPWARVLPPRQVLHGPEEDRDHIYHPREP</sequence>
<feature type="region of interest" description="Disordered" evidence="1">
    <location>
        <begin position="1"/>
        <end position="26"/>
    </location>
</feature>
<dbReference type="Pfam" id="PF15314">
    <property type="entry name" value="PRAP"/>
    <property type="match status" value="1"/>
</dbReference>
<evidence type="ECO:0000256" key="1">
    <source>
        <dbReference type="SAM" id="MobiDB-lite"/>
    </source>
</evidence>
<protein>
    <submittedName>
        <fullName evidence="2">Proline rich acidic protein 1</fullName>
    </submittedName>
</protein>
<proteinExistence type="predicted"/>
<name>A0AAA9SVH6_BOVIN</name>
<dbReference type="InterPro" id="IPR027922">
    <property type="entry name" value="PRAP"/>
</dbReference>
<feature type="region of interest" description="Disordered" evidence="1">
    <location>
        <begin position="261"/>
        <end position="282"/>
    </location>
</feature>
<dbReference type="PANTHER" id="PTHR37861">
    <property type="entry name" value="PROLINE-RICH ACIDIC PROTEIN 1"/>
    <property type="match status" value="1"/>
</dbReference>
<evidence type="ECO:0000313" key="3">
    <source>
        <dbReference type="Proteomes" id="UP000009136"/>
    </source>
</evidence>
<dbReference type="AlphaFoldDB" id="A0AAA9SVH6"/>
<gene>
    <name evidence="2" type="primary">PRAP1</name>
</gene>
<feature type="compositionally biased region" description="Basic and acidic residues" evidence="1">
    <location>
        <begin position="268"/>
        <end position="282"/>
    </location>
</feature>
<dbReference type="Ensembl" id="ENSBTAT00000128741.1">
    <property type="protein sequence ID" value="ENSBTAP00000090474.1"/>
    <property type="gene ID" value="ENSBTAG00000013717.6"/>
</dbReference>
<organism evidence="2 3">
    <name type="scientific">Bos taurus</name>
    <name type="common">Bovine</name>
    <dbReference type="NCBI Taxonomy" id="9913"/>
    <lineage>
        <taxon>Eukaryota</taxon>
        <taxon>Metazoa</taxon>
        <taxon>Chordata</taxon>
        <taxon>Craniata</taxon>
        <taxon>Vertebrata</taxon>
        <taxon>Euteleostomi</taxon>
        <taxon>Mammalia</taxon>
        <taxon>Eutheria</taxon>
        <taxon>Laurasiatheria</taxon>
        <taxon>Artiodactyla</taxon>
        <taxon>Ruminantia</taxon>
        <taxon>Pecora</taxon>
        <taxon>Bovidae</taxon>
        <taxon>Bovinae</taxon>
        <taxon>Bos</taxon>
    </lineage>
</organism>
<reference evidence="2" key="1">
    <citation type="submission" date="2018-03" db="EMBL/GenBank/DDBJ databases">
        <title>ARS-UCD1.2.</title>
        <authorList>
            <person name="Rosen B.D."/>
            <person name="Bickhart D.M."/>
            <person name="Koren S."/>
            <person name="Schnabel R.D."/>
            <person name="Hall R."/>
            <person name="Zimin A."/>
            <person name="Dreischer C."/>
            <person name="Schultheiss S."/>
            <person name="Schroeder S.G."/>
            <person name="Elsik C.G."/>
            <person name="Couldrey C."/>
            <person name="Liu G.E."/>
            <person name="Van Tassell C.P."/>
            <person name="Phillippy A.M."/>
            <person name="Smith T.P.L."/>
            <person name="Medrano J.F."/>
        </authorList>
    </citation>
    <scope>NUCLEOTIDE SEQUENCE [LARGE SCALE GENOMIC DNA]</scope>
    <source>
        <strain evidence="2">Hereford</strain>
    </source>
</reference>
<keyword evidence="3" id="KW-1185">Reference proteome</keyword>
<reference evidence="2" key="3">
    <citation type="submission" date="2025-09" db="UniProtKB">
        <authorList>
            <consortium name="Ensembl"/>
        </authorList>
    </citation>
    <scope>IDENTIFICATION</scope>
    <source>
        <strain evidence="2">Hereford</strain>
    </source>
</reference>
<reference evidence="2" key="2">
    <citation type="submission" date="2025-08" db="UniProtKB">
        <authorList>
            <consortium name="Ensembl"/>
        </authorList>
    </citation>
    <scope>IDENTIFICATION</scope>
    <source>
        <strain evidence="2">Hereford</strain>
    </source>
</reference>
<accession>A0AAA9SVH6</accession>
<evidence type="ECO:0000313" key="2">
    <source>
        <dbReference type="Ensembl" id="ENSBTAP00000090474.1"/>
    </source>
</evidence>
<dbReference type="GeneTree" id="ENSGT00390000012626"/>